<gene>
    <name evidence="2" type="ORF">CRM76_17405</name>
</gene>
<evidence type="ECO:0000256" key="1">
    <source>
        <dbReference type="SAM" id="Phobius"/>
    </source>
</evidence>
<sequence>MSLTINKRRCLTLLQILSLILAVGALFYLIKISHSMNALALDRCLLGQDELDHEGFLWGMNYFLGALGLGICIPAIAFFIGFRHD</sequence>
<accession>A0A2A7U5G5</accession>
<evidence type="ECO:0000313" key="3">
    <source>
        <dbReference type="Proteomes" id="UP000219788"/>
    </source>
</evidence>
<protein>
    <submittedName>
        <fullName evidence="2">Uncharacterized protein</fullName>
    </submittedName>
</protein>
<name>A0A2A7U5G5_EDWTA</name>
<organism evidence="2 3">
    <name type="scientific">Edwardsiella tarda</name>
    <dbReference type="NCBI Taxonomy" id="636"/>
    <lineage>
        <taxon>Bacteria</taxon>
        <taxon>Pseudomonadati</taxon>
        <taxon>Pseudomonadota</taxon>
        <taxon>Gammaproteobacteria</taxon>
        <taxon>Enterobacterales</taxon>
        <taxon>Hafniaceae</taxon>
        <taxon>Edwardsiella</taxon>
    </lineage>
</organism>
<reference evidence="3" key="1">
    <citation type="submission" date="2017-09" db="EMBL/GenBank/DDBJ databases">
        <title>FDA dAtabase for Regulatory Grade micrObial Sequences (FDA-ARGOS): Supporting development and validation of Infectious Disease Dx tests.</title>
        <authorList>
            <person name="Goldberg B."/>
            <person name="Campos J."/>
            <person name="Tallon L."/>
            <person name="Sadzewicz L."/>
            <person name="Ott S."/>
            <person name="Zhao X."/>
            <person name="Nagaraj S."/>
            <person name="Vavikolanu K."/>
            <person name="Aluvathingal J."/>
            <person name="Nadendla S."/>
            <person name="Geyer C."/>
            <person name="Sichtig H."/>
        </authorList>
    </citation>
    <scope>NUCLEOTIDE SEQUENCE [LARGE SCALE GENOMIC DNA]</scope>
    <source>
        <strain evidence="3">FDAARGOS_370</strain>
    </source>
</reference>
<feature type="transmembrane region" description="Helical" evidence="1">
    <location>
        <begin position="62"/>
        <end position="82"/>
    </location>
</feature>
<dbReference type="Proteomes" id="UP000219788">
    <property type="component" value="Unassembled WGS sequence"/>
</dbReference>
<evidence type="ECO:0000313" key="2">
    <source>
        <dbReference type="EMBL" id="PEH73580.1"/>
    </source>
</evidence>
<comment type="caution">
    <text evidence="2">The sequence shown here is derived from an EMBL/GenBank/DDBJ whole genome shotgun (WGS) entry which is preliminary data.</text>
</comment>
<dbReference type="OrthoDB" id="6415188at2"/>
<keyword evidence="1" id="KW-1133">Transmembrane helix</keyword>
<dbReference type="GeneID" id="93123117"/>
<dbReference type="EMBL" id="PDDV01000013">
    <property type="protein sequence ID" value="PEH73580.1"/>
    <property type="molecule type" value="Genomic_DNA"/>
</dbReference>
<dbReference type="RefSeq" id="WP_005282737.1">
    <property type="nucleotide sequence ID" value="NZ_AP028090.1"/>
</dbReference>
<keyword evidence="1" id="KW-0472">Membrane</keyword>
<keyword evidence="1" id="KW-0812">Transmembrane</keyword>
<proteinExistence type="predicted"/>
<feature type="transmembrane region" description="Helical" evidence="1">
    <location>
        <begin position="12"/>
        <end position="30"/>
    </location>
</feature>
<dbReference type="AlphaFoldDB" id="A0A2A7U5G5"/>